<feature type="compositionally biased region" description="Gly residues" evidence="1">
    <location>
        <begin position="86"/>
        <end position="99"/>
    </location>
</feature>
<reference evidence="2" key="1">
    <citation type="submission" date="2023-03" db="EMBL/GenBank/DDBJ databases">
        <title>Massive genome expansion in bonnet fungi (Mycena s.s.) driven by repeated elements and novel gene families across ecological guilds.</title>
        <authorList>
            <consortium name="Lawrence Berkeley National Laboratory"/>
            <person name="Harder C.B."/>
            <person name="Miyauchi S."/>
            <person name="Viragh M."/>
            <person name="Kuo A."/>
            <person name="Thoen E."/>
            <person name="Andreopoulos B."/>
            <person name="Lu D."/>
            <person name="Skrede I."/>
            <person name="Drula E."/>
            <person name="Henrissat B."/>
            <person name="Morin E."/>
            <person name="Kohler A."/>
            <person name="Barry K."/>
            <person name="LaButti K."/>
            <person name="Morin E."/>
            <person name="Salamov A."/>
            <person name="Lipzen A."/>
            <person name="Mereny Z."/>
            <person name="Hegedus B."/>
            <person name="Baldrian P."/>
            <person name="Stursova M."/>
            <person name="Weitz H."/>
            <person name="Taylor A."/>
            <person name="Grigoriev I.V."/>
            <person name="Nagy L.G."/>
            <person name="Martin F."/>
            <person name="Kauserud H."/>
        </authorList>
    </citation>
    <scope>NUCLEOTIDE SEQUENCE</scope>
    <source>
        <strain evidence="2">CBHHK002</strain>
    </source>
</reference>
<dbReference type="AlphaFoldDB" id="A0AAD7E7Y1"/>
<feature type="region of interest" description="Disordered" evidence="1">
    <location>
        <begin position="1"/>
        <end position="25"/>
    </location>
</feature>
<gene>
    <name evidence="2" type="ORF">DFH08DRAFT_827401</name>
</gene>
<feature type="region of interest" description="Disordered" evidence="1">
    <location>
        <begin position="73"/>
        <end position="101"/>
    </location>
</feature>
<sequence>MGGRGGEDAGCGRENTSGVDPIDQGSAVVDLRARDSNYSAAWRENRRSGVGFNSEARLQGEGVEGTWHVRGWDRGEARRRRSGAGAEAGGGTTGEGSGHGVVLVDAAAGAGRRLDN</sequence>
<keyword evidence="3" id="KW-1185">Reference proteome</keyword>
<proteinExistence type="predicted"/>
<dbReference type="EMBL" id="JARIHO010000131">
    <property type="protein sequence ID" value="KAJ7301599.1"/>
    <property type="molecule type" value="Genomic_DNA"/>
</dbReference>
<name>A0AAD7E7Y1_9AGAR</name>
<accession>A0AAD7E7Y1</accession>
<dbReference type="Proteomes" id="UP001218218">
    <property type="component" value="Unassembled WGS sequence"/>
</dbReference>
<evidence type="ECO:0000256" key="1">
    <source>
        <dbReference type="SAM" id="MobiDB-lite"/>
    </source>
</evidence>
<organism evidence="2 3">
    <name type="scientific">Mycena albidolilacea</name>
    <dbReference type="NCBI Taxonomy" id="1033008"/>
    <lineage>
        <taxon>Eukaryota</taxon>
        <taxon>Fungi</taxon>
        <taxon>Dikarya</taxon>
        <taxon>Basidiomycota</taxon>
        <taxon>Agaricomycotina</taxon>
        <taxon>Agaricomycetes</taxon>
        <taxon>Agaricomycetidae</taxon>
        <taxon>Agaricales</taxon>
        <taxon>Marasmiineae</taxon>
        <taxon>Mycenaceae</taxon>
        <taxon>Mycena</taxon>
    </lineage>
</organism>
<evidence type="ECO:0000313" key="2">
    <source>
        <dbReference type="EMBL" id="KAJ7301599.1"/>
    </source>
</evidence>
<comment type="caution">
    <text evidence="2">The sequence shown here is derived from an EMBL/GenBank/DDBJ whole genome shotgun (WGS) entry which is preliminary data.</text>
</comment>
<protein>
    <submittedName>
        <fullName evidence="2">Uncharacterized protein</fullName>
    </submittedName>
</protein>
<feature type="compositionally biased region" description="Basic and acidic residues" evidence="1">
    <location>
        <begin position="1"/>
        <end position="11"/>
    </location>
</feature>
<evidence type="ECO:0000313" key="3">
    <source>
        <dbReference type="Proteomes" id="UP001218218"/>
    </source>
</evidence>